<evidence type="ECO:0000313" key="2">
    <source>
        <dbReference type="EMBL" id="GES94418.1"/>
    </source>
</evidence>
<organism evidence="2 3">
    <name type="scientific">Rhizophagus clarus</name>
    <dbReference type="NCBI Taxonomy" id="94130"/>
    <lineage>
        <taxon>Eukaryota</taxon>
        <taxon>Fungi</taxon>
        <taxon>Fungi incertae sedis</taxon>
        <taxon>Mucoromycota</taxon>
        <taxon>Glomeromycotina</taxon>
        <taxon>Glomeromycetes</taxon>
        <taxon>Glomerales</taxon>
        <taxon>Glomeraceae</taxon>
        <taxon>Rhizophagus</taxon>
    </lineage>
</organism>
<name>A0A8H3LT36_9GLOM</name>
<accession>A0A8H3LT36</accession>
<evidence type="ECO:0000313" key="3">
    <source>
        <dbReference type="Proteomes" id="UP000615446"/>
    </source>
</evidence>
<feature type="compositionally biased region" description="Basic and acidic residues" evidence="1">
    <location>
        <begin position="16"/>
        <end position="26"/>
    </location>
</feature>
<proteinExistence type="predicted"/>
<dbReference type="OrthoDB" id="2439222at2759"/>
<comment type="caution">
    <text evidence="2">The sequence shown here is derived from an EMBL/GenBank/DDBJ whole genome shotgun (WGS) entry which is preliminary data.</text>
</comment>
<sequence>MRIFKVEVEDDDDNNDSEKYSSEIDTRSNLSSKYKNDKVEVDDDNDVQNMSFDSIGSAISEMSLEDKFPNDAYKDLMLLVGRAFMNNMKFFNLEFSKCIKNILTVPDITQNFALSYENYEINKSIYSEQNTGKWWKTTQESLPTGSKLLSIILYSDATTTDTLGKSQLHPIYITLGNIPIWRRNKQDAKQLLGYLPILEAANKDLVRNTFHKSLCHLLEPIILLKDGIDLFINNENTWFYPIVSTIIADWPEAASFCLVYKSSNSNLPCHSCLVKRENLANIDLSVNDVILRTHDEMRKHFENDTQRSVCIESVYNFFWDLPNINIYLATVPDRMHHLDLRLFHYQIIFTCDILKLQHVNGNKLVEEVDRRLAIPHFSGIKIFSNGLQSIARLTASEYRSLMKVMIFVIDNLYDENNNEVDNLVNNDDLTKLYEYWNEMYILSRYEEFSESNLEKFNDAIHRWARMFVKAFKFVSPSNLKLPKLHSWVYHIIDSI</sequence>
<dbReference type="EMBL" id="BLAL01000236">
    <property type="protein sequence ID" value="GES94418.1"/>
    <property type="molecule type" value="Genomic_DNA"/>
</dbReference>
<dbReference type="AlphaFoldDB" id="A0A8H3LT36"/>
<feature type="region of interest" description="Disordered" evidence="1">
    <location>
        <begin position="1"/>
        <end position="26"/>
    </location>
</feature>
<dbReference type="InterPro" id="IPR041078">
    <property type="entry name" value="Plavaka"/>
</dbReference>
<gene>
    <name evidence="2" type="ORF">RCL2_002115100</name>
</gene>
<reference evidence="2" key="1">
    <citation type="submission" date="2019-10" db="EMBL/GenBank/DDBJ databases">
        <title>Conservation and host-specific expression of non-tandemly repeated heterogenous ribosome RNA gene in arbuscular mycorrhizal fungi.</title>
        <authorList>
            <person name="Maeda T."/>
            <person name="Kobayashi Y."/>
            <person name="Nakagawa T."/>
            <person name="Ezawa T."/>
            <person name="Yamaguchi K."/>
            <person name="Bino T."/>
            <person name="Nishimoto Y."/>
            <person name="Shigenobu S."/>
            <person name="Kawaguchi M."/>
        </authorList>
    </citation>
    <scope>NUCLEOTIDE SEQUENCE</scope>
    <source>
        <strain evidence="2">HR1</strain>
    </source>
</reference>
<dbReference type="Pfam" id="PF18759">
    <property type="entry name" value="Plavaka"/>
    <property type="match status" value="1"/>
</dbReference>
<evidence type="ECO:0000256" key="1">
    <source>
        <dbReference type="SAM" id="MobiDB-lite"/>
    </source>
</evidence>
<protein>
    <submittedName>
        <fullName evidence="2">Uncharacterized protein</fullName>
    </submittedName>
</protein>
<dbReference type="Proteomes" id="UP000615446">
    <property type="component" value="Unassembled WGS sequence"/>
</dbReference>